<reference evidence="8 10" key="1">
    <citation type="submission" date="2015-02" db="EMBL/GenBank/DDBJ databases">
        <authorList>
            <person name="Chooi Y.-H."/>
        </authorList>
    </citation>
    <scope>NUCLEOTIDE SEQUENCE [LARGE SCALE GENOMIC DNA]</scope>
    <source>
        <strain evidence="8">E3</strain>
    </source>
</reference>
<dbReference type="GO" id="GO:0031966">
    <property type="term" value="C:mitochondrial membrane"/>
    <property type="evidence" value="ECO:0007669"/>
    <property type="project" value="UniProtKB-SubCell"/>
</dbReference>
<evidence type="ECO:0000256" key="5">
    <source>
        <dbReference type="ARBA" id="ARBA00023136"/>
    </source>
</evidence>
<evidence type="ECO:0000313" key="10">
    <source>
        <dbReference type="Proteomes" id="UP000039324"/>
    </source>
</evidence>
<dbReference type="InterPro" id="IPR050355">
    <property type="entry name" value="RCF1"/>
</dbReference>
<evidence type="ECO:0000259" key="7">
    <source>
        <dbReference type="PROSITE" id="PS51503"/>
    </source>
</evidence>
<name>A0A0G4IRQ9_PLABS</name>
<feature type="transmembrane region" description="Helical" evidence="6">
    <location>
        <begin position="63"/>
        <end position="82"/>
    </location>
</feature>
<evidence type="ECO:0000313" key="11">
    <source>
        <dbReference type="Proteomes" id="UP000290189"/>
    </source>
</evidence>
<keyword evidence="5 6" id="KW-0472">Membrane</keyword>
<dbReference type="GO" id="GO:0097250">
    <property type="term" value="P:mitochondrial respirasome assembly"/>
    <property type="evidence" value="ECO:0007669"/>
    <property type="project" value="TreeGrafter"/>
</dbReference>
<dbReference type="EMBL" id="OVEO01000009">
    <property type="protein sequence ID" value="SPQ98329.1"/>
    <property type="molecule type" value="Genomic_DNA"/>
</dbReference>
<accession>A0A0G4IRQ9</accession>
<dbReference type="Proteomes" id="UP000039324">
    <property type="component" value="Unassembled WGS sequence"/>
</dbReference>
<dbReference type="InterPro" id="IPR007667">
    <property type="entry name" value="Hypoxia_induced_domain"/>
</dbReference>
<evidence type="ECO:0000313" key="9">
    <source>
        <dbReference type="EMBL" id="SPQ98329.1"/>
    </source>
</evidence>
<evidence type="ECO:0000256" key="3">
    <source>
        <dbReference type="ARBA" id="ARBA00022989"/>
    </source>
</evidence>
<evidence type="ECO:0000256" key="1">
    <source>
        <dbReference type="ARBA" id="ARBA00004325"/>
    </source>
</evidence>
<geneLocation type="mitochondrion" evidence="9"/>
<feature type="domain" description="HIG1" evidence="7">
    <location>
        <begin position="4"/>
        <end position="95"/>
    </location>
</feature>
<keyword evidence="2 6" id="KW-0812">Transmembrane</keyword>
<dbReference type="STRING" id="37360.A0A0G4IRQ9"/>
<keyword evidence="4 9" id="KW-0496">Mitochondrion</keyword>
<protein>
    <recommendedName>
        <fullName evidence="7">HIG1 domain-containing protein</fullName>
    </recommendedName>
</protein>
<dbReference type="EMBL" id="CDSF01000080">
    <property type="protein sequence ID" value="CEO97781.1"/>
    <property type="molecule type" value="Genomic_DNA"/>
</dbReference>
<evidence type="ECO:0000256" key="6">
    <source>
        <dbReference type="SAM" id="Phobius"/>
    </source>
</evidence>
<keyword evidence="3 6" id="KW-1133">Transmembrane helix</keyword>
<dbReference type="OrthoDB" id="6604018at2759"/>
<evidence type="ECO:0000256" key="4">
    <source>
        <dbReference type="ARBA" id="ARBA00023128"/>
    </source>
</evidence>
<keyword evidence="10" id="KW-1185">Reference proteome</keyword>
<evidence type="ECO:0000313" key="8">
    <source>
        <dbReference type="EMBL" id="CEO97781.1"/>
    </source>
</evidence>
<gene>
    <name evidence="8" type="ORF">PBRA_005895</name>
    <name evidence="9" type="ORF">PLBR_LOCUS5544</name>
</gene>
<feature type="transmembrane region" description="Helical" evidence="6">
    <location>
        <begin position="30"/>
        <end position="51"/>
    </location>
</feature>
<reference evidence="9 11" key="2">
    <citation type="submission" date="2018-03" db="EMBL/GenBank/DDBJ databases">
        <authorList>
            <person name="Fogelqvist J."/>
        </authorList>
    </citation>
    <scope>NUCLEOTIDE SEQUENCE [LARGE SCALE GENOMIC DNA]</scope>
</reference>
<dbReference type="PANTHER" id="PTHR12297:SF3">
    <property type="entry name" value="HIG1 DOMAIN FAMILY MEMBER 1A"/>
    <property type="match status" value="1"/>
</dbReference>
<dbReference type="Proteomes" id="UP000290189">
    <property type="component" value="Unassembled WGS sequence"/>
</dbReference>
<comment type="subcellular location">
    <subcellularLocation>
        <location evidence="1">Mitochondrion membrane</location>
    </subcellularLocation>
</comment>
<sequence length="99" mass="10668">MDRSVIAASTDDADAGPSAWHRLGYFVRRFPLIAAGMAFTVGSLGAGLVYFKKGNRAMSQQMMRYRIGGQAFTFLAIAFYAMPASIATETAMTDATNES</sequence>
<dbReference type="PROSITE" id="PS51503">
    <property type="entry name" value="HIG1"/>
    <property type="match status" value="1"/>
</dbReference>
<dbReference type="PANTHER" id="PTHR12297">
    <property type="entry name" value="HYPOXIA-INDUCBILE GENE 1 HIG1 -RELATED"/>
    <property type="match status" value="1"/>
</dbReference>
<evidence type="ECO:0000256" key="2">
    <source>
        <dbReference type="ARBA" id="ARBA00022692"/>
    </source>
</evidence>
<organism evidence="8 10">
    <name type="scientific">Plasmodiophora brassicae</name>
    <name type="common">Clubroot disease agent</name>
    <dbReference type="NCBI Taxonomy" id="37360"/>
    <lineage>
        <taxon>Eukaryota</taxon>
        <taxon>Sar</taxon>
        <taxon>Rhizaria</taxon>
        <taxon>Endomyxa</taxon>
        <taxon>Phytomyxea</taxon>
        <taxon>Plasmodiophorida</taxon>
        <taxon>Plasmodiophoridae</taxon>
        <taxon>Plasmodiophora</taxon>
    </lineage>
</organism>
<dbReference type="Pfam" id="PF04588">
    <property type="entry name" value="HIG_1_N"/>
    <property type="match status" value="1"/>
</dbReference>
<dbReference type="Gene3D" id="6.10.140.1320">
    <property type="match status" value="1"/>
</dbReference>
<dbReference type="AlphaFoldDB" id="A0A0G4IRQ9"/>
<proteinExistence type="predicted"/>